<accession>A0A6L6PS23</accession>
<evidence type="ECO:0000256" key="8">
    <source>
        <dbReference type="PROSITE-ProRule" id="PRU00236"/>
    </source>
</evidence>
<dbReference type="PROSITE" id="PS50305">
    <property type="entry name" value="SIRTUIN"/>
    <property type="match status" value="1"/>
</dbReference>
<dbReference type="AlphaFoldDB" id="A0A6L6PS23"/>
<organism evidence="10 11">
    <name type="scientific">Duganella radicis</name>
    <dbReference type="NCBI Taxonomy" id="551988"/>
    <lineage>
        <taxon>Bacteria</taxon>
        <taxon>Pseudomonadati</taxon>
        <taxon>Pseudomonadota</taxon>
        <taxon>Betaproteobacteria</taxon>
        <taxon>Burkholderiales</taxon>
        <taxon>Oxalobacteraceae</taxon>
        <taxon>Telluria group</taxon>
        <taxon>Duganella</taxon>
    </lineage>
</organism>
<keyword evidence="2" id="KW-0520">NAD</keyword>
<evidence type="ECO:0000256" key="4">
    <source>
        <dbReference type="ARBA" id="ARBA00034327"/>
    </source>
</evidence>
<dbReference type="Proteomes" id="UP000475582">
    <property type="component" value="Unassembled WGS sequence"/>
</dbReference>
<evidence type="ECO:0000256" key="6">
    <source>
        <dbReference type="ARBA" id="ARBA00035033"/>
    </source>
</evidence>
<dbReference type="EMBL" id="WNKY01000084">
    <property type="protein sequence ID" value="MTV41936.1"/>
    <property type="molecule type" value="Genomic_DNA"/>
</dbReference>
<evidence type="ECO:0000256" key="7">
    <source>
        <dbReference type="ARBA" id="ARBA00047575"/>
    </source>
</evidence>
<dbReference type="InterPro" id="IPR029035">
    <property type="entry name" value="DHS-like_NAD/FAD-binding_dom"/>
</dbReference>
<feature type="domain" description="Deacetylase sirtuin-type" evidence="9">
    <location>
        <begin position="38"/>
        <end position="322"/>
    </location>
</feature>
<dbReference type="InterPro" id="IPR026590">
    <property type="entry name" value="Ssirtuin_cat_dom"/>
</dbReference>
<dbReference type="InterPro" id="IPR041486">
    <property type="entry name" value="ThsA_STALD"/>
</dbReference>
<dbReference type="RefSeq" id="WP_155468373.1">
    <property type="nucleotide sequence ID" value="NZ_WNKY01000084.1"/>
</dbReference>
<proteinExistence type="inferred from homology"/>
<keyword evidence="3" id="KW-0051">Antiviral defense</keyword>
<gene>
    <name evidence="10" type="ORF">GM676_30765</name>
</gene>
<dbReference type="GO" id="GO:0003953">
    <property type="term" value="F:NAD+ nucleosidase activity"/>
    <property type="evidence" value="ECO:0007669"/>
    <property type="project" value="UniProtKB-EC"/>
</dbReference>
<dbReference type="EC" id="3.2.2.5" evidence="4"/>
<evidence type="ECO:0000256" key="2">
    <source>
        <dbReference type="ARBA" id="ARBA00023027"/>
    </source>
</evidence>
<evidence type="ECO:0000256" key="5">
    <source>
        <dbReference type="ARBA" id="ARBA00035014"/>
    </source>
</evidence>
<dbReference type="OrthoDB" id="4217949at2"/>
<dbReference type="SUPFAM" id="SSF52467">
    <property type="entry name" value="DHS-like NAD/FAD-binding domain"/>
    <property type="match status" value="1"/>
</dbReference>
<protein>
    <recommendedName>
        <fullName evidence="6">NAD(+) hydrolase ThsA</fullName>
        <ecNumber evidence="4">3.2.2.5</ecNumber>
    </recommendedName>
</protein>
<keyword evidence="1" id="KW-0378">Hydrolase</keyword>
<evidence type="ECO:0000259" key="9">
    <source>
        <dbReference type="PROSITE" id="PS50305"/>
    </source>
</evidence>
<comment type="similarity">
    <text evidence="5">Belongs to the soluble Thoeris ThsA family.</text>
</comment>
<evidence type="ECO:0000313" key="10">
    <source>
        <dbReference type="EMBL" id="MTV41936.1"/>
    </source>
</evidence>
<evidence type="ECO:0000256" key="3">
    <source>
        <dbReference type="ARBA" id="ARBA00023118"/>
    </source>
</evidence>
<sequence>MKETVSFHRLKKVYIKHQASIHLYQDLSARATSLKSGGTMVTVTIEKFVEDFSNELRERNVAIFAGAGLSVGAGFVDWKGLLKPLADELSLDVEKEHDLVKIAQYHVNHHSNNRNDLSNAILNNFSKKKTEITPSHQILARLPVFTYWTTNYDTTIEDALRAVGKNADVKYEVAQLLHTLHGRDAIVYKMHGDASNPSSAVLCKEDYETYHLNRGDFLTALAGDLLSKMFLFVGFSFSDPNLDYVLSRLHTRHGNNLRKHYCFVKKESAHADDKEGDLAYRTAKQDLFVRDLQRYNIRAVMVDRYEQIPEILGMVERRHKSDTVFVSGAAHSYGSQWSSEEALSFVHKLGMTLIEKKFRIVTGLGLGIGSTIVDAALQQIYRNERRILTDELVIRPFPQSTEGKQLWTEYRKNMLDFAGLSVFMFGNRLATASGGIEESPGVIEEFEVAHAKGVKVLPLGFTGFAAKTLWEKVNTNFDTYYPSASPSFKTWFTELGDPTRSLDDQLKTTISALTELQKA</sequence>
<keyword evidence="11" id="KW-1185">Reference proteome</keyword>
<comment type="caution">
    <text evidence="10">The sequence shown here is derived from an EMBL/GenBank/DDBJ whole genome shotgun (WGS) entry which is preliminary data.</text>
</comment>
<reference evidence="10 11" key="1">
    <citation type="submission" date="2019-11" db="EMBL/GenBank/DDBJ databases">
        <title>Type strains purchased from KCTC, JCM and DSMZ.</title>
        <authorList>
            <person name="Lu H."/>
        </authorList>
    </citation>
    <scope>NUCLEOTIDE SEQUENCE [LARGE SCALE GENOMIC DNA]</scope>
    <source>
        <strain evidence="10 11">KCTC 22382</strain>
    </source>
</reference>
<dbReference type="Pfam" id="PF13289">
    <property type="entry name" value="SIR2_2"/>
    <property type="match status" value="1"/>
</dbReference>
<evidence type="ECO:0000313" key="11">
    <source>
        <dbReference type="Proteomes" id="UP000475582"/>
    </source>
</evidence>
<dbReference type="GO" id="GO:0051607">
    <property type="term" value="P:defense response to virus"/>
    <property type="evidence" value="ECO:0007669"/>
    <property type="project" value="UniProtKB-KW"/>
</dbReference>
<comment type="caution">
    <text evidence="8">Lacks conserved residue(s) required for the propagation of feature annotation.</text>
</comment>
<dbReference type="Pfam" id="PF18185">
    <property type="entry name" value="STALD"/>
    <property type="match status" value="1"/>
</dbReference>
<comment type="catalytic activity">
    <reaction evidence="7">
        <text>NAD(+) + H2O = ADP-D-ribose + nicotinamide + H(+)</text>
        <dbReference type="Rhea" id="RHEA:16301"/>
        <dbReference type="ChEBI" id="CHEBI:15377"/>
        <dbReference type="ChEBI" id="CHEBI:15378"/>
        <dbReference type="ChEBI" id="CHEBI:17154"/>
        <dbReference type="ChEBI" id="CHEBI:57540"/>
        <dbReference type="ChEBI" id="CHEBI:57967"/>
        <dbReference type="EC" id="3.2.2.5"/>
    </reaction>
    <physiologicalReaction direction="left-to-right" evidence="7">
        <dbReference type="Rhea" id="RHEA:16302"/>
    </physiologicalReaction>
</comment>
<name>A0A6L6PS23_9BURK</name>
<evidence type="ECO:0000256" key="1">
    <source>
        <dbReference type="ARBA" id="ARBA00022801"/>
    </source>
</evidence>
<dbReference type="CDD" id="cd01406">
    <property type="entry name" value="SIR2-like"/>
    <property type="match status" value="1"/>
</dbReference>